<comment type="caution">
    <text evidence="8">The sequence shown here is derived from an EMBL/GenBank/DDBJ whole genome shotgun (WGS) entry which is preliminary data.</text>
</comment>
<gene>
    <name evidence="8" type="ORF">ACFS6I_18630</name>
</gene>
<dbReference type="PROSITE" id="PS51257">
    <property type="entry name" value="PROKAR_LIPOPROTEIN"/>
    <property type="match status" value="1"/>
</dbReference>
<keyword evidence="4" id="KW-0472">Membrane</keyword>
<dbReference type="SUPFAM" id="SSF48452">
    <property type="entry name" value="TPR-like"/>
    <property type="match status" value="1"/>
</dbReference>
<organism evidence="8 9">
    <name type="scientific">Sphingobacterium anhuiense</name>
    <dbReference type="NCBI Taxonomy" id="493780"/>
    <lineage>
        <taxon>Bacteria</taxon>
        <taxon>Pseudomonadati</taxon>
        <taxon>Bacteroidota</taxon>
        <taxon>Sphingobacteriia</taxon>
        <taxon>Sphingobacteriales</taxon>
        <taxon>Sphingobacteriaceae</taxon>
        <taxon>Sphingobacterium</taxon>
    </lineage>
</organism>
<dbReference type="InterPro" id="IPR011990">
    <property type="entry name" value="TPR-like_helical_dom_sf"/>
</dbReference>
<comment type="similarity">
    <text evidence="2">Belongs to the SusD family.</text>
</comment>
<name>A0ABW5YZT3_9SPHI</name>
<evidence type="ECO:0000313" key="8">
    <source>
        <dbReference type="EMBL" id="MFD2905952.1"/>
    </source>
</evidence>
<keyword evidence="5" id="KW-0998">Cell outer membrane</keyword>
<evidence type="ECO:0000256" key="3">
    <source>
        <dbReference type="ARBA" id="ARBA00022729"/>
    </source>
</evidence>
<protein>
    <submittedName>
        <fullName evidence="8">RagB/SusD family nutrient uptake outer membrane protein</fullName>
    </submittedName>
</protein>
<dbReference type="InterPro" id="IPR012944">
    <property type="entry name" value="SusD_RagB_dom"/>
</dbReference>
<evidence type="ECO:0000256" key="5">
    <source>
        <dbReference type="ARBA" id="ARBA00023237"/>
    </source>
</evidence>
<evidence type="ECO:0000259" key="6">
    <source>
        <dbReference type="Pfam" id="PF07980"/>
    </source>
</evidence>
<keyword evidence="9" id="KW-1185">Reference proteome</keyword>
<dbReference type="Proteomes" id="UP001597509">
    <property type="component" value="Unassembled WGS sequence"/>
</dbReference>
<dbReference type="Gene3D" id="1.25.40.390">
    <property type="match status" value="1"/>
</dbReference>
<evidence type="ECO:0000256" key="1">
    <source>
        <dbReference type="ARBA" id="ARBA00004442"/>
    </source>
</evidence>
<keyword evidence="3" id="KW-0732">Signal</keyword>
<sequence length="479" mass="55238">MKKILIPLLALTVLFSSCKKWLDVKPEDKFIEEEVFKTPQGFYDALNGIYLNMADKFLYGHSLSLETLDILAQTYYISTTHLEVRKQLNNFNYADKDVKSLIDGIWSNLYVNITNINRFLENLDTYGSTLDEQTLSLMRGEALASRAYIYFDILRLFAPAYTLEPEAQLIPYYSNTSYEAAPFSKSSFVMEKIIADLQASEALLLKHDPVLSLTKVDQTVGTIDVGNKPFLQFRNYHFNYFAVKGLQARVQLYAGNKNEALKAATTVIEAKSKFPWVKSSDLSELSIINRVFSMELLFAFESPLLYNSYDVLFNPSLADNTILSAGTTPRFINQVYENWENDYRYSSSWRVDGGKTYPVFLKYKDLSNINYRNYRYTIPGIRLSEVFLIAAECEPNPTKGLAYLNELRQNRNCEILSTEVNLMDNIKKEYRKEFYGEGQLWYYYKRNDLRTISGATTTNKAVSQDNYTFPIPLSETDPR</sequence>
<dbReference type="Pfam" id="PF07980">
    <property type="entry name" value="SusD_RagB"/>
    <property type="match status" value="1"/>
</dbReference>
<dbReference type="InterPro" id="IPR033985">
    <property type="entry name" value="SusD-like_N"/>
</dbReference>
<evidence type="ECO:0000313" key="9">
    <source>
        <dbReference type="Proteomes" id="UP001597509"/>
    </source>
</evidence>
<comment type="subcellular location">
    <subcellularLocation>
        <location evidence="1">Cell outer membrane</location>
    </subcellularLocation>
</comment>
<accession>A0ABW5YZT3</accession>
<feature type="domain" description="SusD-like N-terminal" evidence="7">
    <location>
        <begin position="20"/>
        <end position="204"/>
    </location>
</feature>
<evidence type="ECO:0000256" key="2">
    <source>
        <dbReference type="ARBA" id="ARBA00006275"/>
    </source>
</evidence>
<dbReference type="EMBL" id="JBHUPE010000007">
    <property type="protein sequence ID" value="MFD2905952.1"/>
    <property type="molecule type" value="Genomic_DNA"/>
</dbReference>
<dbReference type="Pfam" id="PF14322">
    <property type="entry name" value="SusD-like_3"/>
    <property type="match status" value="1"/>
</dbReference>
<dbReference type="RefSeq" id="WP_380922915.1">
    <property type="nucleotide sequence ID" value="NZ_JBHUPE010000007.1"/>
</dbReference>
<proteinExistence type="inferred from homology"/>
<evidence type="ECO:0000259" key="7">
    <source>
        <dbReference type="Pfam" id="PF14322"/>
    </source>
</evidence>
<feature type="domain" description="RagB/SusD" evidence="6">
    <location>
        <begin position="333"/>
        <end position="451"/>
    </location>
</feature>
<reference evidence="9" key="1">
    <citation type="journal article" date="2019" name="Int. J. Syst. Evol. Microbiol.">
        <title>The Global Catalogue of Microorganisms (GCM) 10K type strain sequencing project: providing services to taxonomists for standard genome sequencing and annotation.</title>
        <authorList>
            <consortium name="The Broad Institute Genomics Platform"/>
            <consortium name="The Broad Institute Genome Sequencing Center for Infectious Disease"/>
            <person name="Wu L."/>
            <person name="Ma J."/>
        </authorList>
    </citation>
    <scope>NUCLEOTIDE SEQUENCE [LARGE SCALE GENOMIC DNA]</scope>
    <source>
        <strain evidence="9">KCTC 22209</strain>
    </source>
</reference>
<evidence type="ECO:0000256" key="4">
    <source>
        <dbReference type="ARBA" id="ARBA00023136"/>
    </source>
</evidence>